<evidence type="ECO:0000256" key="2">
    <source>
        <dbReference type="ARBA" id="ARBA00023125"/>
    </source>
</evidence>
<evidence type="ECO:0000256" key="3">
    <source>
        <dbReference type="ARBA" id="ARBA00023163"/>
    </source>
</evidence>
<dbReference type="InterPro" id="IPR046335">
    <property type="entry name" value="LacI/GalR-like_sensor"/>
</dbReference>
<feature type="domain" description="HTH lacI-type" evidence="4">
    <location>
        <begin position="3"/>
        <end position="58"/>
    </location>
</feature>
<dbReference type="SUPFAM" id="SSF53822">
    <property type="entry name" value="Periplasmic binding protein-like I"/>
    <property type="match status" value="1"/>
</dbReference>
<dbReference type="CDD" id="cd01392">
    <property type="entry name" value="HTH_LacI"/>
    <property type="match status" value="1"/>
</dbReference>
<dbReference type="GO" id="GO:0000976">
    <property type="term" value="F:transcription cis-regulatory region binding"/>
    <property type="evidence" value="ECO:0007669"/>
    <property type="project" value="TreeGrafter"/>
</dbReference>
<dbReference type="PROSITE" id="PS50943">
    <property type="entry name" value="HTH_CROC1"/>
    <property type="match status" value="1"/>
</dbReference>
<dbReference type="InterPro" id="IPR000843">
    <property type="entry name" value="HTH_LacI"/>
</dbReference>
<evidence type="ECO:0000259" key="5">
    <source>
        <dbReference type="PROSITE" id="PS50943"/>
    </source>
</evidence>
<dbReference type="InterPro" id="IPR010982">
    <property type="entry name" value="Lambda_DNA-bd_dom_sf"/>
</dbReference>
<evidence type="ECO:0000313" key="6">
    <source>
        <dbReference type="EMBL" id="GAX47479.1"/>
    </source>
</evidence>
<keyword evidence="3" id="KW-0804">Transcription</keyword>
<protein>
    <submittedName>
        <fullName evidence="6">Uncharacterized protein</fullName>
    </submittedName>
</protein>
<dbReference type="InterPro" id="IPR001387">
    <property type="entry name" value="Cro/C1-type_HTH"/>
</dbReference>
<evidence type="ECO:0000256" key="1">
    <source>
        <dbReference type="ARBA" id="ARBA00023015"/>
    </source>
</evidence>
<accession>A0A224WZJ5</accession>
<dbReference type="AlphaFoldDB" id="A0A224WZJ5"/>
<dbReference type="PANTHER" id="PTHR30146:SF154">
    <property type="entry name" value="TRANSCRIPTION REGULATOR, MEMBER OF GALR FAMILY"/>
    <property type="match status" value="1"/>
</dbReference>
<dbReference type="Pfam" id="PF00356">
    <property type="entry name" value="LacI"/>
    <property type="match status" value="1"/>
</dbReference>
<dbReference type="Gene3D" id="1.10.260.40">
    <property type="entry name" value="lambda repressor-like DNA-binding domains"/>
    <property type="match status" value="1"/>
</dbReference>
<gene>
    <name evidence="6" type="ORF">RsY01_1079</name>
</gene>
<dbReference type="InterPro" id="IPR028082">
    <property type="entry name" value="Peripla_BP_I"/>
</dbReference>
<dbReference type="GO" id="GO:0003700">
    <property type="term" value="F:DNA-binding transcription factor activity"/>
    <property type="evidence" value="ECO:0007669"/>
    <property type="project" value="TreeGrafter"/>
</dbReference>
<organism evidence="6 7">
    <name type="scientific">Pseudolactococcus reticulitermitis</name>
    <dbReference type="NCBI Taxonomy" id="2025039"/>
    <lineage>
        <taxon>Bacteria</taxon>
        <taxon>Bacillati</taxon>
        <taxon>Bacillota</taxon>
        <taxon>Bacilli</taxon>
        <taxon>Lactobacillales</taxon>
        <taxon>Streptococcaceae</taxon>
        <taxon>Pseudolactococcus</taxon>
    </lineage>
</organism>
<keyword evidence="7" id="KW-1185">Reference proteome</keyword>
<keyword evidence="1" id="KW-0805">Transcription regulation</keyword>
<evidence type="ECO:0000259" key="4">
    <source>
        <dbReference type="PROSITE" id="PS50932"/>
    </source>
</evidence>
<reference evidence="7" key="1">
    <citation type="submission" date="2017-08" db="EMBL/GenBank/DDBJ databases">
        <title>Draft genome sequence of Lactococcus sp. strain Rs-Y01, isolated from the gut of the lower termite Reticulitermes speratus.</title>
        <authorList>
            <person name="Ohkuma M."/>
            <person name="Yuki M."/>
        </authorList>
    </citation>
    <scope>NUCLEOTIDE SEQUENCE [LARGE SCALE GENOMIC DNA]</scope>
    <source>
        <strain evidence="7">Rs-Y01</strain>
    </source>
</reference>
<dbReference type="OrthoDB" id="1639518at2"/>
<dbReference type="PANTHER" id="PTHR30146">
    <property type="entry name" value="LACI-RELATED TRANSCRIPTIONAL REPRESSOR"/>
    <property type="match status" value="1"/>
</dbReference>
<sequence length="314" mass="35032">MKITINKIAEMVGVSKSTISNYLNGNHKSMSEKTRQKIELVIAETNYRPSITAASIKTRRTRLIGVLISDISNLYSSLLLKGIGDVLHQEHYEMLIIDSSNSAVKEQENILRVLDYGADGIILQPVAQNAQEYAYLKLPVVLADRELEPPIFPVVKPDNHLQTKALTKYAIEQGYEKCYVVTEPLKGATTRLIRYQAILDVAETSGLEVALIELGEQPFVMPKDEKKAFIFALNSKSLSIAIKEILVSNQKEIGICGYDDWFWTDIALNGVTAIEQDPAKIGEEIAHLLLAKLNQEEVPVKTVIPTTLRIRNSL</sequence>
<dbReference type="PROSITE" id="PS50932">
    <property type="entry name" value="HTH_LACI_2"/>
    <property type="match status" value="1"/>
</dbReference>
<comment type="caution">
    <text evidence="6">The sequence shown here is derived from an EMBL/GenBank/DDBJ whole genome shotgun (WGS) entry which is preliminary data.</text>
</comment>
<evidence type="ECO:0000313" key="7">
    <source>
        <dbReference type="Proteomes" id="UP000218689"/>
    </source>
</evidence>
<dbReference type="SMART" id="SM00354">
    <property type="entry name" value="HTH_LACI"/>
    <property type="match status" value="1"/>
</dbReference>
<dbReference type="Pfam" id="PF13377">
    <property type="entry name" value="Peripla_BP_3"/>
    <property type="match status" value="1"/>
</dbReference>
<feature type="domain" description="HTH cro/C1-type" evidence="5">
    <location>
        <begin position="2"/>
        <end position="28"/>
    </location>
</feature>
<dbReference type="Gene3D" id="3.40.50.2300">
    <property type="match status" value="2"/>
</dbReference>
<dbReference type="EMBL" id="BEDT01000002">
    <property type="protein sequence ID" value="GAX47479.1"/>
    <property type="molecule type" value="Genomic_DNA"/>
</dbReference>
<proteinExistence type="predicted"/>
<keyword evidence="2" id="KW-0238">DNA-binding</keyword>
<dbReference type="Proteomes" id="UP000218689">
    <property type="component" value="Unassembled WGS sequence"/>
</dbReference>
<dbReference type="RefSeq" id="WP_094784527.1">
    <property type="nucleotide sequence ID" value="NZ_BEDT01000002.1"/>
</dbReference>
<dbReference type="SUPFAM" id="SSF47413">
    <property type="entry name" value="lambda repressor-like DNA-binding domains"/>
    <property type="match status" value="1"/>
</dbReference>
<name>A0A224WZJ5_9LACT</name>